<dbReference type="InterPro" id="IPR029069">
    <property type="entry name" value="HotDog_dom_sf"/>
</dbReference>
<reference evidence="3 6" key="2">
    <citation type="submission" date="2019-11" db="EMBL/GenBank/DDBJ databases">
        <title>Draft genome sequences of five Paenibacillus species of dairy origin.</title>
        <authorList>
            <person name="Olajide A.M."/>
            <person name="Chen S."/>
            <person name="Lapointe G."/>
        </authorList>
    </citation>
    <scope>NUCLEOTIDE SEQUENCE [LARGE SCALE GENOMIC DNA]</scope>
    <source>
        <strain evidence="3 6">3CS1</strain>
    </source>
</reference>
<evidence type="ECO:0000256" key="1">
    <source>
        <dbReference type="ARBA" id="ARBA00009174"/>
    </source>
</evidence>
<evidence type="ECO:0000313" key="6">
    <source>
        <dbReference type="Proteomes" id="UP000435177"/>
    </source>
</evidence>
<accession>A0A268EYV0</accession>
<dbReference type="EMBL" id="NPBY01000022">
    <property type="protein sequence ID" value="PAD78297.1"/>
    <property type="molecule type" value="Genomic_DNA"/>
</dbReference>
<keyword evidence="6" id="KW-1185">Reference proteome</keyword>
<evidence type="ECO:0000313" key="4">
    <source>
        <dbReference type="EMBL" id="PAD78297.1"/>
    </source>
</evidence>
<dbReference type="AlphaFoldDB" id="A0A268EYV0"/>
<dbReference type="InterPro" id="IPR013114">
    <property type="entry name" value="FabA_FabZ"/>
</dbReference>
<proteinExistence type="inferred from homology"/>
<dbReference type="GO" id="GO:0016829">
    <property type="term" value="F:lyase activity"/>
    <property type="evidence" value="ECO:0007669"/>
    <property type="project" value="UniProtKB-KW"/>
</dbReference>
<organism evidence="4 5">
    <name type="scientific">Paenibacillus campinasensis</name>
    <dbReference type="NCBI Taxonomy" id="66347"/>
    <lineage>
        <taxon>Bacteria</taxon>
        <taxon>Bacillati</taxon>
        <taxon>Bacillota</taxon>
        <taxon>Bacilli</taxon>
        <taxon>Bacillales</taxon>
        <taxon>Paenibacillaceae</taxon>
        <taxon>Paenibacillus</taxon>
    </lineage>
</organism>
<dbReference type="PANTHER" id="PTHR30272">
    <property type="entry name" value="3-HYDROXYACYL-[ACYL-CARRIER-PROTEIN] DEHYDRATASE"/>
    <property type="match status" value="1"/>
</dbReference>
<dbReference type="PANTHER" id="PTHR30272:SF1">
    <property type="entry name" value="3-HYDROXYACYL-[ACYL-CARRIER-PROTEIN] DEHYDRATASE"/>
    <property type="match status" value="1"/>
</dbReference>
<evidence type="ECO:0000256" key="2">
    <source>
        <dbReference type="ARBA" id="ARBA00023239"/>
    </source>
</evidence>
<protein>
    <submittedName>
        <fullName evidence="3">FabA-like domain protein</fullName>
    </submittedName>
</protein>
<dbReference type="EMBL" id="WOAA01000002">
    <property type="protein sequence ID" value="MUG65269.1"/>
    <property type="molecule type" value="Genomic_DNA"/>
</dbReference>
<dbReference type="Proteomes" id="UP000215596">
    <property type="component" value="Unassembled WGS sequence"/>
</dbReference>
<evidence type="ECO:0000313" key="5">
    <source>
        <dbReference type="Proteomes" id="UP000215596"/>
    </source>
</evidence>
<comment type="similarity">
    <text evidence="1">Belongs to the thioester dehydratase family. FabZ subfamily.</text>
</comment>
<dbReference type="Gene3D" id="3.10.129.10">
    <property type="entry name" value="Hotdog Thioesterase"/>
    <property type="match status" value="1"/>
</dbReference>
<dbReference type="OrthoDB" id="2633069at2"/>
<gene>
    <name evidence="4" type="ORF">CHH67_07145</name>
    <name evidence="3" type="ORF">GNP94_04520</name>
</gene>
<sequence>MPVRSIFTPGHILPGPKPWILVDRVLDTVSVAQISTCKLISASDYFLQGHFQHYSVYPGVLLIEGIRQSLYLWLSRRTPDPHAIELRDMQVRFLTPAVPGDVIRYDITVQGSSEKGSFGRISATGTVDAKVVLTFQAACNLGEIKAENLSG</sequence>
<reference evidence="4 5" key="1">
    <citation type="submission" date="2017-07" db="EMBL/GenBank/DDBJ databases">
        <title>Isolation and whole genome analysis of endospore-forming bacteria from heroin.</title>
        <authorList>
            <person name="Kalinowski J."/>
            <person name="Ahrens B."/>
            <person name="Al-Dilaimi A."/>
            <person name="Winkler A."/>
            <person name="Wibberg D."/>
            <person name="Schleenbecker U."/>
            <person name="Ruckert C."/>
            <person name="Wolfel R."/>
            <person name="Grass G."/>
        </authorList>
    </citation>
    <scope>NUCLEOTIDE SEQUENCE [LARGE SCALE GENOMIC DNA]</scope>
    <source>
        <strain evidence="4 5">7537-G1</strain>
    </source>
</reference>
<keyword evidence="2" id="KW-0456">Lyase</keyword>
<comment type="caution">
    <text evidence="4">The sequence shown here is derived from an EMBL/GenBank/DDBJ whole genome shotgun (WGS) entry which is preliminary data.</text>
</comment>
<name>A0A268EYV0_9BACL</name>
<evidence type="ECO:0000313" key="3">
    <source>
        <dbReference type="EMBL" id="MUG65269.1"/>
    </source>
</evidence>
<dbReference type="Proteomes" id="UP000435177">
    <property type="component" value="Unassembled WGS sequence"/>
</dbReference>
<dbReference type="SUPFAM" id="SSF54637">
    <property type="entry name" value="Thioesterase/thiol ester dehydrase-isomerase"/>
    <property type="match status" value="1"/>
</dbReference>
<dbReference type="Pfam" id="PF07977">
    <property type="entry name" value="FabA"/>
    <property type="match status" value="1"/>
</dbReference>